<sequence>MQQLTASFYLFTLFCKFAIEKWFVRRQKFNLTIFVWIIDNRQIVLRK</sequence>
<reference evidence="2" key="1">
    <citation type="submission" date="2008-04" db="EMBL/GenBank/DDBJ databases">
        <title>Draft genome sequence of Providencia stuartii (ATCC 25827).</title>
        <authorList>
            <person name="Sudarsanam P."/>
            <person name="Ley R."/>
            <person name="Guruge J."/>
            <person name="Turnbaugh P.J."/>
            <person name="Mahowald M."/>
            <person name="Liep D."/>
            <person name="Gordon J."/>
        </authorList>
    </citation>
    <scope>NUCLEOTIDE SEQUENCE [LARGE SCALE GENOMIC DNA]</scope>
    <source>
        <strain evidence="2">ATCC 25827</strain>
    </source>
</reference>
<organism evidence="1 2">
    <name type="scientific">Providencia stuartii ATCC 25827</name>
    <dbReference type="NCBI Taxonomy" id="471874"/>
    <lineage>
        <taxon>Bacteria</taxon>
        <taxon>Pseudomonadati</taxon>
        <taxon>Pseudomonadota</taxon>
        <taxon>Gammaproteobacteria</taxon>
        <taxon>Enterobacterales</taxon>
        <taxon>Morganellaceae</taxon>
        <taxon>Providencia</taxon>
    </lineage>
</organism>
<protein>
    <submittedName>
        <fullName evidence="1">Uncharacterized protein</fullName>
    </submittedName>
</protein>
<comment type="caution">
    <text evidence="1">The sequence shown here is derived from an EMBL/GenBank/DDBJ whole genome shotgun (WGS) entry which is preliminary data.</text>
</comment>
<reference evidence="1 2" key="3">
    <citation type="submission" date="2008-05" db="EMBL/GenBank/DDBJ databases">
        <authorList>
            <person name="Fulton L."/>
            <person name="Clifton S."/>
            <person name="Fulton B."/>
            <person name="Xu J."/>
            <person name="Minx P."/>
            <person name="Pepin K.H."/>
            <person name="Johnson M."/>
            <person name="Thiruvilangam P."/>
            <person name="Bhonagiri V."/>
            <person name="Nash W.E."/>
            <person name="Mardis E.R."/>
            <person name="Wilson R.K."/>
        </authorList>
    </citation>
    <scope>NUCLEOTIDE SEQUENCE [LARGE SCALE GENOMIC DNA]</scope>
    <source>
        <strain evidence="1 2">ATCC 25827</strain>
    </source>
</reference>
<evidence type="ECO:0000313" key="2">
    <source>
        <dbReference type="Proteomes" id="UP000004506"/>
    </source>
</evidence>
<dbReference type="AlphaFoldDB" id="A0AA87CSB1"/>
<reference evidence="2" key="2">
    <citation type="submission" date="2008-04" db="EMBL/GenBank/DDBJ databases">
        <title>Draft genome sequence of Providencia stuartii(ATCC 25827).</title>
        <authorList>
            <person name="Sudarsanam P."/>
            <person name="Ley R."/>
            <person name="Guruge J."/>
            <person name="Turnbaugh P.J."/>
            <person name="Mahowald M."/>
            <person name="Liep D."/>
            <person name="Gordon J."/>
        </authorList>
    </citation>
    <scope>NUCLEOTIDE SEQUENCE [LARGE SCALE GENOMIC DNA]</scope>
    <source>
        <strain evidence="2">ATCC 25827</strain>
    </source>
</reference>
<name>A0AA87CSB1_PROST</name>
<dbReference type="Proteomes" id="UP000004506">
    <property type="component" value="Unassembled WGS sequence"/>
</dbReference>
<evidence type="ECO:0000313" key="1">
    <source>
        <dbReference type="EMBL" id="EDU61019.1"/>
    </source>
</evidence>
<gene>
    <name evidence="1" type="ORF">PROSTU_01000</name>
</gene>
<dbReference type="EMBL" id="ABJD02000085">
    <property type="protein sequence ID" value="EDU61019.1"/>
    <property type="molecule type" value="Genomic_DNA"/>
</dbReference>
<proteinExistence type="predicted"/>
<accession>A0AA87CSB1</accession>